<sequence length="120" mass="13080">MTDPKTIAEDYVAVWNETDANARSRRIAALFSESVVYRDPLMQGDGHAGLDALVTGVQQRFPGFRFTVKGQPDGHATHVRFSWSLGPDGAEAPIEGTDVCHVRDGRLAEVIGFLDKVPAQ</sequence>
<name>A0ABV3SRR8_9HYPH</name>
<reference evidence="2 3" key="1">
    <citation type="submission" date="2024-05" db="EMBL/GenBank/DDBJ databases">
        <authorList>
            <person name="Jiang F."/>
        </authorList>
    </citation>
    <scope>NUCLEOTIDE SEQUENCE [LARGE SCALE GENOMIC DNA]</scope>
    <source>
        <strain evidence="2 3">LZ166</strain>
    </source>
</reference>
<evidence type="ECO:0000313" key="3">
    <source>
        <dbReference type="Proteomes" id="UP001556692"/>
    </source>
</evidence>
<dbReference type="Pfam" id="PF12680">
    <property type="entry name" value="SnoaL_2"/>
    <property type="match status" value="1"/>
</dbReference>
<dbReference type="Gene3D" id="3.10.450.50">
    <property type="match status" value="1"/>
</dbReference>
<accession>A0ABV3SRR8</accession>
<dbReference type="InterPro" id="IPR037401">
    <property type="entry name" value="SnoaL-like"/>
</dbReference>
<dbReference type="InterPro" id="IPR032710">
    <property type="entry name" value="NTF2-like_dom_sf"/>
</dbReference>
<keyword evidence="3" id="KW-1185">Reference proteome</keyword>
<feature type="domain" description="SnoaL-like" evidence="1">
    <location>
        <begin position="9"/>
        <end position="110"/>
    </location>
</feature>
<gene>
    <name evidence="2" type="ORF">ABGN05_28040</name>
</gene>
<evidence type="ECO:0000313" key="2">
    <source>
        <dbReference type="EMBL" id="MEX0409498.1"/>
    </source>
</evidence>
<dbReference type="RefSeq" id="WP_367957354.1">
    <property type="nucleotide sequence ID" value="NZ_JBDPGJ010000009.1"/>
</dbReference>
<comment type="caution">
    <text evidence="2">The sequence shown here is derived from an EMBL/GenBank/DDBJ whole genome shotgun (WGS) entry which is preliminary data.</text>
</comment>
<organism evidence="2 3">
    <name type="scientific">Aquibium pacificus</name>
    <dbReference type="NCBI Taxonomy" id="3153579"/>
    <lineage>
        <taxon>Bacteria</taxon>
        <taxon>Pseudomonadati</taxon>
        <taxon>Pseudomonadota</taxon>
        <taxon>Alphaproteobacteria</taxon>
        <taxon>Hyphomicrobiales</taxon>
        <taxon>Phyllobacteriaceae</taxon>
        <taxon>Aquibium</taxon>
    </lineage>
</organism>
<dbReference type="Proteomes" id="UP001556692">
    <property type="component" value="Unassembled WGS sequence"/>
</dbReference>
<evidence type="ECO:0000259" key="1">
    <source>
        <dbReference type="Pfam" id="PF12680"/>
    </source>
</evidence>
<proteinExistence type="predicted"/>
<dbReference type="SUPFAM" id="SSF54427">
    <property type="entry name" value="NTF2-like"/>
    <property type="match status" value="1"/>
</dbReference>
<protein>
    <submittedName>
        <fullName evidence="2">Nuclear transport factor 2 family protein</fullName>
    </submittedName>
</protein>
<dbReference type="EMBL" id="JBDPGJ010000009">
    <property type="protein sequence ID" value="MEX0409498.1"/>
    <property type="molecule type" value="Genomic_DNA"/>
</dbReference>